<comment type="caution">
    <text evidence="2">The sequence shown here is derived from an EMBL/GenBank/DDBJ whole genome shotgun (WGS) entry which is preliminary data.</text>
</comment>
<dbReference type="Proteomes" id="UP000486351">
    <property type="component" value="Unassembled WGS sequence"/>
</dbReference>
<evidence type="ECO:0000313" key="2">
    <source>
        <dbReference type="EMBL" id="KAE9293866.1"/>
    </source>
</evidence>
<dbReference type="AlphaFoldDB" id="A0A6G0QMS7"/>
<feature type="compositionally biased region" description="Polar residues" evidence="1">
    <location>
        <begin position="80"/>
        <end position="91"/>
    </location>
</feature>
<gene>
    <name evidence="2" type="ORF">PF008_g24686</name>
</gene>
<organism evidence="2 3">
    <name type="scientific">Phytophthora fragariae</name>
    <dbReference type="NCBI Taxonomy" id="53985"/>
    <lineage>
        <taxon>Eukaryota</taxon>
        <taxon>Sar</taxon>
        <taxon>Stramenopiles</taxon>
        <taxon>Oomycota</taxon>
        <taxon>Peronosporomycetes</taxon>
        <taxon>Peronosporales</taxon>
        <taxon>Peronosporaceae</taxon>
        <taxon>Phytophthora</taxon>
    </lineage>
</organism>
<protein>
    <submittedName>
        <fullName evidence="2">Uncharacterized protein</fullName>
    </submittedName>
</protein>
<proteinExistence type="predicted"/>
<feature type="compositionally biased region" description="Low complexity" evidence="1">
    <location>
        <begin position="105"/>
        <end position="122"/>
    </location>
</feature>
<feature type="region of interest" description="Disordered" evidence="1">
    <location>
        <begin position="80"/>
        <end position="134"/>
    </location>
</feature>
<name>A0A6G0QMS7_9STRA</name>
<accession>A0A6G0QMS7</accession>
<dbReference type="EMBL" id="QXFY01002679">
    <property type="protein sequence ID" value="KAE9293866.1"/>
    <property type="molecule type" value="Genomic_DNA"/>
</dbReference>
<reference evidence="2 3" key="1">
    <citation type="submission" date="2018-09" db="EMBL/GenBank/DDBJ databases">
        <title>Genomic investigation of the strawberry pathogen Phytophthora fragariae indicates pathogenicity is determined by transcriptional variation in three key races.</title>
        <authorList>
            <person name="Adams T.M."/>
            <person name="Armitage A.D."/>
            <person name="Sobczyk M.K."/>
            <person name="Bates H.J."/>
            <person name="Dunwell J.M."/>
            <person name="Nellist C.F."/>
            <person name="Harrison R.J."/>
        </authorList>
    </citation>
    <scope>NUCLEOTIDE SEQUENCE [LARGE SCALE GENOMIC DNA]</scope>
    <source>
        <strain evidence="2 3">NOV-77</strain>
    </source>
</reference>
<evidence type="ECO:0000256" key="1">
    <source>
        <dbReference type="SAM" id="MobiDB-lite"/>
    </source>
</evidence>
<sequence>MDASSLSSWTIILSMVQARTGGNGCWLSLLPIKGRLLLTKLAVAVLQAWQCCRPGELGLCPWPLDMHVYILILNSAASHAPNQRATTATSRKSCKSERDSLQRATSSSTVLSTTTRSTPGGRSHAKPMAGLKRK</sequence>
<evidence type="ECO:0000313" key="3">
    <source>
        <dbReference type="Proteomes" id="UP000486351"/>
    </source>
</evidence>